<dbReference type="SUPFAM" id="SSF55486">
    <property type="entry name" value="Metalloproteases ('zincins'), catalytic domain"/>
    <property type="match status" value="1"/>
</dbReference>
<dbReference type="OrthoDB" id="5526076at2"/>
<dbReference type="AlphaFoldDB" id="A0A6N7Q9B9"/>
<dbReference type="Pfam" id="PF05488">
    <property type="entry name" value="PAAR_motif"/>
    <property type="match status" value="1"/>
</dbReference>
<sequence>MLPSVRRDDVHTCPHHGASPVTGPCCPTVLIGNQPAARKGDSALCLDTTPDPIVDGCPTVLIGNQPAARLAERCAHGGVVTGGFARVLIGHPPVDADGRVIPIPPECTFLKDFGHKATGRRLGRLRDQYDLSPPTQVWEEVPDDTSVTAFDAREVTIRGHKVTIHEPVYGPPPDKWLPTADSVAKGLATLSDEQLQALDRVFIVPHPCTVGRRNTVADYSGGTIRYFPRNEPHPQSDIDWALQHESGHAFSLDVAWAKDPGAKDAWQKAMDADRRSVSEYGDTNLLEDFAEFMIVFSSTRGTPCEASARALFPHRYREMDRLFPRGVVERDVSAANETY</sequence>
<proteinExistence type="predicted"/>
<name>A0A6N7Q9B9_9BACT</name>
<dbReference type="CDD" id="cd14738">
    <property type="entry name" value="PAAR_2"/>
    <property type="match status" value="1"/>
</dbReference>
<evidence type="ECO:0000313" key="1">
    <source>
        <dbReference type="EMBL" id="MRG97481.1"/>
    </source>
</evidence>
<accession>A0A6N7Q9B9</accession>
<evidence type="ECO:0000313" key="2">
    <source>
        <dbReference type="Proteomes" id="UP000440224"/>
    </source>
</evidence>
<gene>
    <name evidence="1" type="ORF">GF068_36970</name>
</gene>
<comment type="caution">
    <text evidence="1">The sequence shown here is derived from an EMBL/GenBank/DDBJ whole genome shotgun (WGS) entry which is preliminary data.</text>
</comment>
<dbReference type="InterPro" id="IPR008727">
    <property type="entry name" value="PAAR_motif"/>
</dbReference>
<reference evidence="1 2" key="1">
    <citation type="submission" date="2019-10" db="EMBL/GenBank/DDBJ databases">
        <title>A soil myxobacterium in the family Polyangiaceae.</title>
        <authorList>
            <person name="Li Y."/>
            <person name="Wang J."/>
        </authorList>
    </citation>
    <scope>NUCLEOTIDE SEQUENCE [LARGE SCALE GENOMIC DNA]</scope>
    <source>
        <strain evidence="1 2">DSM 14734</strain>
    </source>
</reference>
<protein>
    <submittedName>
        <fullName evidence="1">Uncharacterized protein</fullName>
    </submittedName>
</protein>
<dbReference type="Gene3D" id="2.60.200.60">
    <property type="match status" value="2"/>
</dbReference>
<organism evidence="1 2">
    <name type="scientific">Polyangium spumosum</name>
    <dbReference type="NCBI Taxonomy" id="889282"/>
    <lineage>
        <taxon>Bacteria</taxon>
        <taxon>Pseudomonadati</taxon>
        <taxon>Myxococcota</taxon>
        <taxon>Polyangia</taxon>
        <taxon>Polyangiales</taxon>
        <taxon>Polyangiaceae</taxon>
        <taxon>Polyangium</taxon>
    </lineage>
</organism>
<dbReference type="EMBL" id="WJIE01000018">
    <property type="protein sequence ID" value="MRG97481.1"/>
    <property type="molecule type" value="Genomic_DNA"/>
</dbReference>
<keyword evidence="2" id="KW-1185">Reference proteome</keyword>
<dbReference type="Proteomes" id="UP000440224">
    <property type="component" value="Unassembled WGS sequence"/>
</dbReference>